<evidence type="ECO:0000313" key="5">
    <source>
        <dbReference type="EMBL" id="SFB21801.1"/>
    </source>
</evidence>
<dbReference type="InterPro" id="IPR005025">
    <property type="entry name" value="FMN_Rdtase-like_dom"/>
</dbReference>
<name>A0A1I0Z8E4_9BACI</name>
<dbReference type="OrthoDB" id="1643408at2"/>
<dbReference type="PANTHER" id="PTHR43408">
    <property type="entry name" value="FMN REDUCTASE (NADPH)"/>
    <property type="match status" value="1"/>
</dbReference>
<keyword evidence="3" id="KW-0560">Oxidoreductase</keyword>
<dbReference type="SUPFAM" id="SSF52218">
    <property type="entry name" value="Flavoproteins"/>
    <property type="match status" value="1"/>
</dbReference>
<evidence type="ECO:0000256" key="2">
    <source>
        <dbReference type="ARBA" id="ARBA00022643"/>
    </source>
</evidence>
<dbReference type="Pfam" id="PF03358">
    <property type="entry name" value="FMN_red"/>
    <property type="match status" value="1"/>
</dbReference>
<evidence type="ECO:0000256" key="3">
    <source>
        <dbReference type="ARBA" id="ARBA00023002"/>
    </source>
</evidence>
<dbReference type="Proteomes" id="UP000198642">
    <property type="component" value="Unassembled WGS sequence"/>
</dbReference>
<accession>A0A1I0Z8E4</accession>
<dbReference type="RefSeq" id="WP_090238742.1">
    <property type="nucleotide sequence ID" value="NZ_FOJW01000010.1"/>
</dbReference>
<keyword evidence="1" id="KW-0285">Flavoprotein</keyword>
<gene>
    <name evidence="5" type="ORF">SAMN04488072_11040</name>
</gene>
<reference evidence="5 6" key="1">
    <citation type="submission" date="2016-10" db="EMBL/GenBank/DDBJ databases">
        <authorList>
            <person name="de Groot N.N."/>
        </authorList>
    </citation>
    <scope>NUCLEOTIDE SEQUENCE [LARGE SCALE GENOMIC DNA]</scope>
    <source>
        <strain evidence="5 6">CGMCC 1.3702</strain>
    </source>
</reference>
<dbReference type="Gene3D" id="3.40.50.360">
    <property type="match status" value="1"/>
</dbReference>
<evidence type="ECO:0000313" key="6">
    <source>
        <dbReference type="Proteomes" id="UP000198642"/>
    </source>
</evidence>
<feature type="domain" description="NADPH-dependent FMN reductase-like" evidence="4">
    <location>
        <begin position="1"/>
        <end position="143"/>
    </location>
</feature>
<proteinExistence type="predicted"/>
<keyword evidence="2" id="KW-0288">FMN</keyword>
<dbReference type="EMBL" id="FOJW01000010">
    <property type="protein sequence ID" value="SFB21801.1"/>
    <property type="molecule type" value="Genomic_DNA"/>
</dbReference>
<dbReference type="GO" id="GO:0016491">
    <property type="term" value="F:oxidoreductase activity"/>
    <property type="evidence" value="ECO:0007669"/>
    <property type="project" value="UniProtKB-KW"/>
</dbReference>
<dbReference type="AlphaFoldDB" id="A0A1I0Z8E4"/>
<sequence length="188" mass="21374">MKIVVLSGSKVGSKTKTAMDYTVKAIHDKYPDADVTTIDLAEYDVQFSDGRNYLEYEGDTKYVAKTIMETDAIMIGTPIFQASIPATLKNIFDLLPVNAFRNKVVSMIVTAGSPKHFLIAEQQLKPILTYMKAQIVGTYVFIEEKDFYRKEITNDDVLFRIDRLVEDTVKLTETFTKIREAKEAAYNF</sequence>
<keyword evidence="6" id="KW-1185">Reference proteome</keyword>
<organism evidence="5 6">
    <name type="scientific">Lentibacillus halodurans</name>
    <dbReference type="NCBI Taxonomy" id="237679"/>
    <lineage>
        <taxon>Bacteria</taxon>
        <taxon>Bacillati</taxon>
        <taxon>Bacillota</taxon>
        <taxon>Bacilli</taxon>
        <taxon>Bacillales</taxon>
        <taxon>Bacillaceae</taxon>
        <taxon>Lentibacillus</taxon>
    </lineage>
</organism>
<dbReference type="PANTHER" id="PTHR43408:SF2">
    <property type="entry name" value="FMN REDUCTASE (NADPH)"/>
    <property type="match status" value="1"/>
</dbReference>
<evidence type="ECO:0000256" key="1">
    <source>
        <dbReference type="ARBA" id="ARBA00022630"/>
    </source>
</evidence>
<dbReference type="InterPro" id="IPR029039">
    <property type="entry name" value="Flavoprotein-like_sf"/>
</dbReference>
<dbReference type="InterPro" id="IPR051814">
    <property type="entry name" value="NAD(P)H-dep_FMN_reductase"/>
</dbReference>
<evidence type="ECO:0000259" key="4">
    <source>
        <dbReference type="Pfam" id="PF03358"/>
    </source>
</evidence>
<dbReference type="STRING" id="237679.SAMN04488072_11040"/>
<protein>
    <submittedName>
        <fullName evidence="5">FMN reductase</fullName>
    </submittedName>
</protein>